<accession>A0ABV0XXI3</accession>
<comment type="caution">
    <text evidence="1">The sequence shown here is derived from an EMBL/GenBank/DDBJ whole genome shotgun (WGS) entry which is preliminary data.</text>
</comment>
<evidence type="ECO:0000313" key="1">
    <source>
        <dbReference type="EMBL" id="MEQ2286228.1"/>
    </source>
</evidence>
<name>A0ABV0XXI3_9TELE</name>
<keyword evidence="2" id="KW-1185">Reference proteome</keyword>
<organism evidence="1 2">
    <name type="scientific">Ameca splendens</name>
    <dbReference type="NCBI Taxonomy" id="208324"/>
    <lineage>
        <taxon>Eukaryota</taxon>
        <taxon>Metazoa</taxon>
        <taxon>Chordata</taxon>
        <taxon>Craniata</taxon>
        <taxon>Vertebrata</taxon>
        <taxon>Euteleostomi</taxon>
        <taxon>Actinopterygii</taxon>
        <taxon>Neopterygii</taxon>
        <taxon>Teleostei</taxon>
        <taxon>Neoteleostei</taxon>
        <taxon>Acanthomorphata</taxon>
        <taxon>Ovalentaria</taxon>
        <taxon>Atherinomorphae</taxon>
        <taxon>Cyprinodontiformes</taxon>
        <taxon>Goodeidae</taxon>
        <taxon>Ameca</taxon>
    </lineage>
</organism>
<evidence type="ECO:0000313" key="2">
    <source>
        <dbReference type="Proteomes" id="UP001469553"/>
    </source>
</evidence>
<gene>
    <name evidence="1" type="ORF">AMECASPLE_000291</name>
</gene>
<dbReference type="EMBL" id="JAHRIP010018819">
    <property type="protein sequence ID" value="MEQ2286228.1"/>
    <property type="molecule type" value="Genomic_DNA"/>
</dbReference>
<dbReference type="Proteomes" id="UP001469553">
    <property type="component" value="Unassembled WGS sequence"/>
</dbReference>
<proteinExistence type="predicted"/>
<protein>
    <submittedName>
        <fullName evidence="1">Uncharacterized protein</fullName>
    </submittedName>
</protein>
<reference evidence="1 2" key="1">
    <citation type="submission" date="2021-06" db="EMBL/GenBank/DDBJ databases">
        <authorList>
            <person name="Palmer J.M."/>
        </authorList>
    </citation>
    <scope>NUCLEOTIDE SEQUENCE [LARGE SCALE GENOMIC DNA]</scope>
    <source>
        <strain evidence="1 2">AS_MEX2019</strain>
        <tissue evidence="1">Muscle</tissue>
    </source>
</reference>
<sequence length="103" mass="11194">MRCGADLPLHAPPFHDFIRATSTVGFGRCSGEPSSPHRTPLSPASKAFTSALITLRSSWCFLSSLLLQMLRMFSISAALKEGFFFSGNDAVEAPCHWITCDSV</sequence>